<gene>
    <name evidence="1" type="ORF">Tci_933047</name>
</gene>
<feature type="non-terminal residue" evidence="1">
    <location>
        <position position="1"/>
    </location>
</feature>
<evidence type="ECO:0000313" key="1">
    <source>
        <dbReference type="EMBL" id="GFD61078.1"/>
    </source>
</evidence>
<dbReference type="EMBL" id="BKCJ011886421">
    <property type="protein sequence ID" value="GFD61078.1"/>
    <property type="molecule type" value="Genomic_DNA"/>
</dbReference>
<proteinExistence type="predicted"/>
<accession>A0A699XSW0</accession>
<comment type="caution">
    <text evidence="1">The sequence shown here is derived from an EMBL/GenBank/DDBJ whole genome shotgun (WGS) entry which is preliminary data.</text>
</comment>
<organism evidence="1">
    <name type="scientific">Tanacetum cinerariifolium</name>
    <name type="common">Dalmatian daisy</name>
    <name type="synonym">Chrysanthemum cinerariifolium</name>
    <dbReference type="NCBI Taxonomy" id="118510"/>
    <lineage>
        <taxon>Eukaryota</taxon>
        <taxon>Viridiplantae</taxon>
        <taxon>Streptophyta</taxon>
        <taxon>Embryophyta</taxon>
        <taxon>Tracheophyta</taxon>
        <taxon>Spermatophyta</taxon>
        <taxon>Magnoliopsida</taxon>
        <taxon>eudicotyledons</taxon>
        <taxon>Gunneridae</taxon>
        <taxon>Pentapetalae</taxon>
        <taxon>asterids</taxon>
        <taxon>campanulids</taxon>
        <taxon>Asterales</taxon>
        <taxon>Asteraceae</taxon>
        <taxon>Asteroideae</taxon>
        <taxon>Anthemideae</taxon>
        <taxon>Anthemidinae</taxon>
        <taxon>Tanacetum</taxon>
    </lineage>
</organism>
<dbReference type="AlphaFoldDB" id="A0A699XSW0"/>
<reference evidence="1" key="1">
    <citation type="journal article" date="2019" name="Sci. Rep.">
        <title>Draft genome of Tanacetum cinerariifolium, the natural source of mosquito coil.</title>
        <authorList>
            <person name="Yamashiro T."/>
            <person name="Shiraishi A."/>
            <person name="Satake H."/>
            <person name="Nakayama K."/>
        </authorList>
    </citation>
    <scope>NUCLEOTIDE SEQUENCE</scope>
</reference>
<name>A0A699XSW0_TANCI</name>
<protein>
    <submittedName>
        <fullName evidence="1">Uncharacterized protein</fullName>
    </submittedName>
</protein>
<sequence length="56" mass="6435">TAYVKGMLYVKEEFAEPWMADSRTSAKDHRDGLARWEDELGLGGSTRQRCSFRPEV</sequence>